<feature type="compositionally biased region" description="Basic and acidic residues" evidence="1">
    <location>
        <begin position="105"/>
        <end position="133"/>
    </location>
</feature>
<evidence type="ECO:0000313" key="2">
    <source>
        <dbReference type="EMBL" id="KNC85402.1"/>
    </source>
</evidence>
<accession>A0A0L0G8N8</accession>
<keyword evidence="3" id="KW-1185">Reference proteome</keyword>
<feature type="compositionally biased region" description="Basic and acidic residues" evidence="1">
    <location>
        <begin position="142"/>
        <end position="155"/>
    </location>
</feature>
<gene>
    <name evidence="2" type="ORF">SARC_02401</name>
</gene>
<reference evidence="2 3" key="1">
    <citation type="submission" date="2011-02" db="EMBL/GenBank/DDBJ databases">
        <title>The Genome Sequence of Sphaeroforma arctica JP610.</title>
        <authorList>
            <consortium name="The Broad Institute Genome Sequencing Platform"/>
            <person name="Russ C."/>
            <person name="Cuomo C."/>
            <person name="Young S.K."/>
            <person name="Zeng Q."/>
            <person name="Gargeya S."/>
            <person name="Alvarado L."/>
            <person name="Berlin A."/>
            <person name="Chapman S.B."/>
            <person name="Chen Z."/>
            <person name="Freedman E."/>
            <person name="Gellesch M."/>
            <person name="Goldberg J."/>
            <person name="Griggs A."/>
            <person name="Gujja S."/>
            <person name="Heilman E."/>
            <person name="Heiman D."/>
            <person name="Howarth C."/>
            <person name="Mehta T."/>
            <person name="Neiman D."/>
            <person name="Pearson M."/>
            <person name="Roberts A."/>
            <person name="Saif S."/>
            <person name="Shea T."/>
            <person name="Shenoy N."/>
            <person name="Sisk P."/>
            <person name="Stolte C."/>
            <person name="Sykes S."/>
            <person name="White J."/>
            <person name="Yandava C."/>
            <person name="Burger G."/>
            <person name="Gray M.W."/>
            <person name="Holland P.W.H."/>
            <person name="King N."/>
            <person name="Lang F.B.F."/>
            <person name="Roger A.J."/>
            <person name="Ruiz-Trillo I."/>
            <person name="Haas B."/>
            <person name="Nusbaum C."/>
            <person name="Birren B."/>
        </authorList>
    </citation>
    <scope>NUCLEOTIDE SEQUENCE [LARGE SCALE GENOMIC DNA]</scope>
    <source>
        <strain evidence="2 3">JP610</strain>
    </source>
</reference>
<proteinExistence type="predicted"/>
<feature type="region of interest" description="Disordered" evidence="1">
    <location>
        <begin position="1"/>
        <end position="65"/>
    </location>
</feature>
<evidence type="ECO:0000313" key="3">
    <source>
        <dbReference type="Proteomes" id="UP000054560"/>
    </source>
</evidence>
<name>A0A0L0G8N8_9EUKA</name>
<protein>
    <submittedName>
        <fullName evidence="2">Uncharacterized protein</fullName>
    </submittedName>
</protein>
<dbReference type="AlphaFoldDB" id="A0A0L0G8N8"/>
<organism evidence="2 3">
    <name type="scientific">Sphaeroforma arctica JP610</name>
    <dbReference type="NCBI Taxonomy" id="667725"/>
    <lineage>
        <taxon>Eukaryota</taxon>
        <taxon>Ichthyosporea</taxon>
        <taxon>Ichthyophonida</taxon>
        <taxon>Sphaeroforma</taxon>
    </lineage>
</organism>
<dbReference type="RefSeq" id="XP_014159304.1">
    <property type="nucleotide sequence ID" value="XM_014303829.1"/>
</dbReference>
<dbReference type="Proteomes" id="UP000054560">
    <property type="component" value="Unassembled WGS sequence"/>
</dbReference>
<feature type="compositionally biased region" description="Basic and acidic residues" evidence="1">
    <location>
        <begin position="43"/>
        <end position="64"/>
    </location>
</feature>
<dbReference type="EMBL" id="KQ241703">
    <property type="protein sequence ID" value="KNC85402.1"/>
    <property type="molecule type" value="Genomic_DNA"/>
</dbReference>
<sequence length="155" mass="17983">MAQRNVDIFQNLPAVEEDSGYTSSDASATIPSLMSNSGSEAEETPRPNDQHVRWDQQRESEVNNRRFRLNRISMARQLERFRLPRQVPNFTWTSRTEAGINTTTEPKEPKIEPKEQPKKKKASEVQERNEQDQKGQMAKPRVQPDDQLSRNDCEE</sequence>
<feature type="compositionally biased region" description="Polar residues" evidence="1">
    <location>
        <begin position="88"/>
        <end position="104"/>
    </location>
</feature>
<evidence type="ECO:0000256" key="1">
    <source>
        <dbReference type="SAM" id="MobiDB-lite"/>
    </source>
</evidence>
<feature type="region of interest" description="Disordered" evidence="1">
    <location>
        <begin position="82"/>
        <end position="155"/>
    </location>
</feature>
<feature type="compositionally biased region" description="Polar residues" evidence="1">
    <location>
        <begin position="20"/>
        <end position="39"/>
    </location>
</feature>
<dbReference type="GeneID" id="25902905"/>